<dbReference type="InterPro" id="IPR000209">
    <property type="entry name" value="Peptidase_S8/S53_dom"/>
</dbReference>
<dbReference type="SUPFAM" id="SSF52743">
    <property type="entry name" value="Subtilisin-like"/>
    <property type="match status" value="1"/>
</dbReference>
<evidence type="ECO:0000256" key="1">
    <source>
        <dbReference type="SAM" id="MobiDB-lite"/>
    </source>
</evidence>
<sequence>MVSKRKHLDVARFFIEENFKSKRTGRNPGVPGRNRNQHGSHLRDQYQNLIDAYDQKREHEVDTITDDSGIYVEIISVDGCKLPLDSLDNRDFKLCSCQMRENKEFALVFIPEDRRDTFLKKIQQYLDPQKDGKPNKDGVSFPRNHALIDSISEIRLASLESFWTDPPELFPTDRDNDVWWELWLKKNAIDGVENIAASLAERVNGRLGNTSISFFNSFVVLIKSSVRNLEKAPELISNLEEIRKAKDTPVPILSSSPKEQQEWLQSISDRVSFSENITTSVSILDTGVNYNNMLLSKVCCDDFAVSWDPDWPKYDQYQPLAPFNEHGSLQAGLAAFGNLMDVVLENSAIQLSHFIESARILPPQGNNDPLLYGAITVGTAYKLEVDRPDLNRVYSLAVTSDHERESGRPSSWSAEIDQFTSGMQDGKRRLFVISAGNNLDIRPDQDYWDQVNLAQIEDPAQAWNAITVGAYTEMTTNDDPYFEGWSPFAMEGDVAPSSRSSVNWAWRKQAPFKPDVVAEGGNRLLSPDRKEVSNEDTVGLLTTSGRTTGQVFERGSDTSAACALVSRCAAQLTAEYPEFWPETIRGLIIHSAEWTPRMMERFGLLSAVHSPKVAKETLLRTVGYGVTNIDKARYSADHALTLIAEGEIQPFIKPQNASASSDPKLNQMKLYQLPWPLTELQNLPPELEVKLKVTLSYFIEPNPGRRGYRTRYSYQSHGLRFETIRPGQSLENFRAYINGLANMDDYDGPEGDSDGWFLGDQLRTRGSVHSDEWTGSAQDLADMHTIAVFPVGGWWKYKTAEDRWENRVRFSLLVSIEVPDENVDIYSVIENQIQVAIENQVEIEITT</sequence>
<dbReference type="EMBL" id="KJ411925">
    <property type="protein sequence ID" value="AIG56538.1"/>
    <property type="molecule type" value="Genomic_DNA"/>
</dbReference>
<dbReference type="InterPro" id="IPR036852">
    <property type="entry name" value="Peptidase_S8/S53_dom_sf"/>
</dbReference>
<evidence type="ECO:0000313" key="4">
    <source>
        <dbReference type="EMBL" id="AIG56622.1"/>
    </source>
</evidence>
<dbReference type="RefSeq" id="WP_285230308.1">
    <property type="nucleotide sequence ID" value="NZ_JASTTQ010000010.1"/>
</dbReference>
<feature type="region of interest" description="Disordered" evidence="1">
    <location>
        <begin position="22"/>
        <end position="41"/>
    </location>
</feature>
<dbReference type="GO" id="GO:0004252">
    <property type="term" value="F:serine-type endopeptidase activity"/>
    <property type="evidence" value="ECO:0007669"/>
    <property type="project" value="InterPro"/>
</dbReference>
<dbReference type="GO" id="GO:0006508">
    <property type="term" value="P:proteolysis"/>
    <property type="evidence" value="ECO:0007669"/>
    <property type="project" value="InterPro"/>
</dbReference>
<accession>A0A075TJG4</accession>
<name>A0A075TJG4_PROMI</name>
<gene>
    <name evidence="3" type="primary">P022</name>
</gene>
<reference evidence="3" key="1">
    <citation type="journal article" date="2014" name="J. Antimicrob. Chemother.">
        <title>Proteus genomic island 1 (PGI1), a new resistance genomic island from two Proteus mirabilis French clinical isolates.</title>
        <authorList>
            <person name="Siebor E."/>
            <person name="Neuwirth C."/>
        </authorList>
    </citation>
    <scope>NUCLEOTIDE SEQUENCE</scope>
    <source>
        <strain evidence="3">PmCHA</strain>
        <strain evidence="4">PmCHE</strain>
    </source>
</reference>
<dbReference type="Pfam" id="PF00082">
    <property type="entry name" value="Peptidase_S8"/>
    <property type="match status" value="1"/>
</dbReference>
<organism evidence="3">
    <name type="scientific">Proteus mirabilis</name>
    <dbReference type="NCBI Taxonomy" id="584"/>
    <lineage>
        <taxon>Bacteria</taxon>
        <taxon>Pseudomonadati</taxon>
        <taxon>Pseudomonadota</taxon>
        <taxon>Gammaproteobacteria</taxon>
        <taxon>Enterobacterales</taxon>
        <taxon>Morganellaceae</taxon>
        <taxon>Proteus</taxon>
    </lineage>
</organism>
<evidence type="ECO:0000259" key="2">
    <source>
        <dbReference type="Pfam" id="PF00082"/>
    </source>
</evidence>
<dbReference type="InterPro" id="IPR034074">
    <property type="entry name" value="Y4bN_pept_dom"/>
</dbReference>
<proteinExistence type="predicted"/>
<dbReference type="EMBL" id="KJ439039">
    <property type="protein sequence ID" value="AIG56622.1"/>
    <property type="molecule type" value="Genomic_DNA"/>
</dbReference>
<dbReference type="AlphaFoldDB" id="A0A075TJG4"/>
<protein>
    <submittedName>
        <fullName evidence="3">Y4bN protein</fullName>
    </submittedName>
</protein>
<dbReference type="Gene3D" id="3.40.50.200">
    <property type="entry name" value="Peptidase S8/S53 domain"/>
    <property type="match status" value="1"/>
</dbReference>
<feature type="domain" description="Peptidase S8/S53" evidence="2">
    <location>
        <begin position="279"/>
        <end position="625"/>
    </location>
</feature>
<evidence type="ECO:0000313" key="3">
    <source>
        <dbReference type="EMBL" id="AIG56538.1"/>
    </source>
</evidence>
<dbReference type="CDD" id="cd04847">
    <property type="entry name" value="Peptidases_S8_Subtilisin_like_2"/>
    <property type="match status" value="1"/>
</dbReference>